<comment type="pathway">
    <text evidence="3">Protein modification; protein glycosylation.</text>
</comment>
<keyword evidence="3" id="KW-0735">Signal-anchor</keyword>
<dbReference type="EMBL" id="JAEAOA010000332">
    <property type="protein sequence ID" value="KAK3595344.1"/>
    <property type="molecule type" value="Genomic_DNA"/>
</dbReference>
<keyword evidence="3" id="KW-0333">Golgi apparatus</keyword>
<evidence type="ECO:0000256" key="1">
    <source>
        <dbReference type="ARBA" id="ARBA00022676"/>
    </source>
</evidence>
<keyword evidence="2 3" id="KW-0808">Transferase</keyword>
<dbReference type="EC" id="2.4.1.-" evidence="3"/>
<proteinExistence type="inferred from homology"/>
<dbReference type="GO" id="GO:0005975">
    <property type="term" value="P:carbohydrate metabolic process"/>
    <property type="evidence" value="ECO:0007669"/>
    <property type="project" value="InterPro"/>
</dbReference>
<keyword evidence="3" id="KW-0325">Glycoprotein</keyword>
<dbReference type="InterPro" id="IPR002516">
    <property type="entry name" value="Glyco_trans_11"/>
</dbReference>
<feature type="transmembrane region" description="Helical" evidence="3">
    <location>
        <begin position="21"/>
        <end position="44"/>
    </location>
</feature>
<dbReference type="Pfam" id="PF01531">
    <property type="entry name" value="Glyco_transf_11"/>
    <property type="match status" value="1"/>
</dbReference>
<dbReference type="PANTHER" id="PTHR11927">
    <property type="entry name" value="GALACTOSIDE 2-L-FUCOSYLTRANSFERASE"/>
    <property type="match status" value="1"/>
</dbReference>
<organism evidence="4 5">
    <name type="scientific">Potamilus streckersoni</name>
    <dbReference type="NCBI Taxonomy" id="2493646"/>
    <lineage>
        <taxon>Eukaryota</taxon>
        <taxon>Metazoa</taxon>
        <taxon>Spiralia</taxon>
        <taxon>Lophotrochozoa</taxon>
        <taxon>Mollusca</taxon>
        <taxon>Bivalvia</taxon>
        <taxon>Autobranchia</taxon>
        <taxon>Heteroconchia</taxon>
        <taxon>Palaeoheterodonta</taxon>
        <taxon>Unionida</taxon>
        <taxon>Unionoidea</taxon>
        <taxon>Unionidae</taxon>
        <taxon>Ambleminae</taxon>
        <taxon>Lampsilini</taxon>
        <taxon>Potamilus</taxon>
    </lineage>
</organism>
<comment type="caution">
    <text evidence="4">The sequence shown here is derived from an EMBL/GenBank/DDBJ whole genome shotgun (WGS) entry which is preliminary data.</text>
</comment>
<accession>A0AAE0SNV3</accession>
<keyword evidence="3" id="KW-0812">Transmembrane</keyword>
<sequence length="337" mass="38457">MDEYIEKPDNRSKVHRNGLDSIRVSVKCFVCLSFAAAVIVLIGLNTYSDGQYTTINMGPGHFLCYTGEGRLGNQMFRFASLTGIATQNNFTLIISKNDPLYRIFDLKNVLVLETPEVCDKFKLVQEASCCCKFDKNLIALPNNQSYTVGYYLQSWKYFSHVQKEICEQFHFKNSTRKKASLIVKNARSSFVLKSATLIGVHIRRGDLVKEKMYNNAGIVPAPKEYVYKAMDYMKDKFQKSIFLVVSDDMNWSQETLCKRTKDNIYFVDDGNAPELDLAILASCDHVIFTVGTFGWWAGFLARGITVYYTHPARNGSQGELRYNYDDLFLPHWIGLSV</sequence>
<keyword evidence="5" id="KW-1185">Reference proteome</keyword>
<dbReference type="GO" id="GO:0032580">
    <property type="term" value="C:Golgi cisterna membrane"/>
    <property type="evidence" value="ECO:0007669"/>
    <property type="project" value="UniProtKB-SubCell"/>
</dbReference>
<dbReference type="GO" id="GO:0008107">
    <property type="term" value="F:galactoside 2-alpha-L-fucosyltransferase activity"/>
    <property type="evidence" value="ECO:0007669"/>
    <property type="project" value="InterPro"/>
</dbReference>
<evidence type="ECO:0000256" key="3">
    <source>
        <dbReference type="RuleBase" id="RU363129"/>
    </source>
</evidence>
<dbReference type="Proteomes" id="UP001195483">
    <property type="component" value="Unassembled WGS sequence"/>
</dbReference>
<gene>
    <name evidence="4" type="ORF">CHS0354_004500</name>
</gene>
<evidence type="ECO:0000256" key="2">
    <source>
        <dbReference type="ARBA" id="ARBA00022679"/>
    </source>
</evidence>
<comment type="subcellular location">
    <subcellularLocation>
        <location evidence="3">Golgi apparatus</location>
        <location evidence="3">Golgi stack membrane</location>
        <topology evidence="3">Single-pass type II membrane protein</topology>
    </subcellularLocation>
</comment>
<dbReference type="AlphaFoldDB" id="A0AAE0SNV3"/>
<comment type="similarity">
    <text evidence="3">Belongs to the glycosyltransferase 11 family.</text>
</comment>
<keyword evidence="3" id="KW-1133">Transmembrane helix</keyword>
<protein>
    <recommendedName>
        <fullName evidence="3">L-Fucosyltransferase</fullName>
        <ecNumber evidence="3">2.4.1.-</ecNumber>
    </recommendedName>
</protein>
<keyword evidence="3" id="KW-0472">Membrane</keyword>
<reference evidence="4" key="1">
    <citation type="journal article" date="2021" name="Genome Biol. Evol.">
        <title>A High-Quality Reference Genome for a Parasitic Bivalve with Doubly Uniparental Inheritance (Bivalvia: Unionida).</title>
        <authorList>
            <person name="Smith C.H."/>
        </authorList>
    </citation>
    <scope>NUCLEOTIDE SEQUENCE</scope>
    <source>
        <strain evidence="4">CHS0354</strain>
    </source>
</reference>
<dbReference type="Gene3D" id="3.40.50.11350">
    <property type="match status" value="1"/>
</dbReference>
<keyword evidence="1 3" id="KW-0328">Glycosyltransferase</keyword>
<evidence type="ECO:0000313" key="4">
    <source>
        <dbReference type="EMBL" id="KAK3595344.1"/>
    </source>
</evidence>
<name>A0AAE0SNV3_9BIVA</name>
<reference evidence="4" key="3">
    <citation type="submission" date="2023-05" db="EMBL/GenBank/DDBJ databases">
        <authorList>
            <person name="Smith C.H."/>
        </authorList>
    </citation>
    <scope>NUCLEOTIDE SEQUENCE</scope>
    <source>
        <strain evidence="4">CHS0354</strain>
        <tissue evidence="4">Mantle</tissue>
    </source>
</reference>
<dbReference type="CDD" id="cd11301">
    <property type="entry name" value="Fut1_Fut2_like"/>
    <property type="match status" value="1"/>
</dbReference>
<dbReference type="PANTHER" id="PTHR11927:SF9">
    <property type="entry name" value="L-FUCOSYLTRANSFERASE"/>
    <property type="match status" value="1"/>
</dbReference>
<evidence type="ECO:0000313" key="5">
    <source>
        <dbReference type="Proteomes" id="UP001195483"/>
    </source>
</evidence>
<reference evidence="4" key="2">
    <citation type="journal article" date="2021" name="Genome Biol. Evol.">
        <title>Developing a high-quality reference genome for a parasitic bivalve with doubly uniparental inheritance (Bivalvia: Unionida).</title>
        <authorList>
            <person name="Smith C.H."/>
        </authorList>
    </citation>
    <scope>NUCLEOTIDE SEQUENCE</scope>
    <source>
        <strain evidence="4">CHS0354</strain>
        <tissue evidence="4">Mantle</tissue>
    </source>
</reference>